<dbReference type="Pfam" id="PF03544">
    <property type="entry name" value="TonB_C"/>
    <property type="match status" value="1"/>
</dbReference>
<dbReference type="PANTHER" id="PTHR33446">
    <property type="entry name" value="PROTEIN TONB-RELATED"/>
    <property type="match status" value="1"/>
</dbReference>
<dbReference type="Proteomes" id="UP001302072">
    <property type="component" value="Chromosome"/>
</dbReference>
<organism evidence="12 13">
    <name type="scientific">Stenotrophomonas oahuensis</name>
    <dbReference type="NCBI Taxonomy" id="3003271"/>
    <lineage>
        <taxon>Bacteria</taxon>
        <taxon>Pseudomonadati</taxon>
        <taxon>Pseudomonadota</taxon>
        <taxon>Gammaproteobacteria</taxon>
        <taxon>Lysobacterales</taxon>
        <taxon>Lysobacteraceae</taxon>
        <taxon>Stenotrophomonas</taxon>
    </lineage>
</organism>
<dbReference type="RefSeq" id="WP_311193293.1">
    <property type="nucleotide sequence ID" value="NZ_CP115541.1"/>
</dbReference>
<dbReference type="PANTHER" id="PTHR33446:SF2">
    <property type="entry name" value="PROTEIN TONB"/>
    <property type="match status" value="1"/>
</dbReference>
<evidence type="ECO:0000256" key="7">
    <source>
        <dbReference type="ARBA" id="ARBA00022927"/>
    </source>
</evidence>
<dbReference type="EMBL" id="CP115541">
    <property type="protein sequence ID" value="WNH54182.1"/>
    <property type="molecule type" value="Genomic_DNA"/>
</dbReference>
<protein>
    <submittedName>
        <fullName evidence="12">Energy transducer TonB</fullName>
    </submittedName>
</protein>
<gene>
    <name evidence="12" type="ORF">PDM29_07885</name>
</gene>
<feature type="chain" id="PRO_5047038531" evidence="10">
    <location>
        <begin position="31"/>
        <end position="133"/>
    </location>
</feature>
<evidence type="ECO:0000256" key="3">
    <source>
        <dbReference type="ARBA" id="ARBA00022448"/>
    </source>
</evidence>
<evidence type="ECO:0000313" key="12">
    <source>
        <dbReference type="EMBL" id="WNH54182.1"/>
    </source>
</evidence>
<sequence length="133" mass="13991">MDAIRVSSGRKGVGRLLPVLLLAISGTVLAEAPPPPPPVPPQSDFVFPQAVYNPPPRYPTGSADDYESGTVVLVLDVDPEGAISKVAMDRSSGYPKLDAAAIEAAAAWRFTPAQEGGKPIRSRVRVPVTFVAE</sequence>
<evidence type="ECO:0000259" key="11">
    <source>
        <dbReference type="PROSITE" id="PS52015"/>
    </source>
</evidence>
<keyword evidence="3" id="KW-0813">Transport</keyword>
<evidence type="ECO:0000256" key="6">
    <source>
        <dbReference type="ARBA" id="ARBA00022692"/>
    </source>
</evidence>
<keyword evidence="5" id="KW-0997">Cell inner membrane</keyword>
<evidence type="ECO:0000256" key="4">
    <source>
        <dbReference type="ARBA" id="ARBA00022475"/>
    </source>
</evidence>
<name>A0ABY9YTI4_9GAMM</name>
<evidence type="ECO:0000256" key="10">
    <source>
        <dbReference type="SAM" id="SignalP"/>
    </source>
</evidence>
<keyword evidence="6" id="KW-0812">Transmembrane</keyword>
<feature type="signal peptide" evidence="10">
    <location>
        <begin position="1"/>
        <end position="30"/>
    </location>
</feature>
<feature type="domain" description="TonB C-terminal" evidence="11">
    <location>
        <begin position="43"/>
        <end position="133"/>
    </location>
</feature>
<dbReference type="SUPFAM" id="SSF74653">
    <property type="entry name" value="TolA/TonB C-terminal domain"/>
    <property type="match status" value="1"/>
</dbReference>
<keyword evidence="10" id="KW-0732">Signal</keyword>
<proteinExistence type="inferred from homology"/>
<keyword evidence="4" id="KW-1003">Cell membrane</keyword>
<accession>A0ABY9YTI4</accession>
<evidence type="ECO:0000256" key="2">
    <source>
        <dbReference type="ARBA" id="ARBA00006555"/>
    </source>
</evidence>
<keyword evidence="9" id="KW-0472">Membrane</keyword>
<dbReference type="InterPro" id="IPR051045">
    <property type="entry name" value="TonB-dependent_transducer"/>
</dbReference>
<keyword evidence="7" id="KW-0653">Protein transport</keyword>
<evidence type="ECO:0000256" key="8">
    <source>
        <dbReference type="ARBA" id="ARBA00022989"/>
    </source>
</evidence>
<keyword evidence="8" id="KW-1133">Transmembrane helix</keyword>
<dbReference type="Gene3D" id="3.30.1150.10">
    <property type="match status" value="1"/>
</dbReference>
<comment type="similarity">
    <text evidence="2">Belongs to the TonB family.</text>
</comment>
<evidence type="ECO:0000256" key="1">
    <source>
        <dbReference type="ARBA" id="ARBA00004383"/>
    </source>
</evidence>
<evidence type="ECO:0000313" key="13">
    <source>
        <dbReference type="Proteomes" id="UP001302072"/>
    </source>
</evidence>
<dbReference type="InterPro" id="IPR037682">
    <property type="entry name" value="TonB_C"/>
</dbReference>
<evidence type="ECO:0000256" key="5">
    <source>
        <dbReference type="ARBA" id="ARBA00022519"/>
    </source>
</evidence>
<dbReference type="InterPro" id="IPR006260">
    <property type="entry name" value="TonB/TolA_C"/>
</dbReference>
<dbReference type="NCBIfam" id="TIGR01352">
    <property type="entry name" value="tonB_Cterm"/>
    <property type="match status" value="1"/>
</dbReference>
<comment type="subcellular location">
    <subcellularLocation>
        <location evidence="1">Cell inner membrane</location>
        <topology evidence="1">Single-pass membrane protein</topology>
        <orientation evidence="1">Periplasmic side</orientation>
    </subcellularLocation>
</comment>
<keyword evidence="13" id="KW-1185">Reference proteome</keyword>
<reference evidence="12 13" key="1">
    <citation type="submission" date="2022-12" db="EMBL/GenBank/DDBJ databases">
        <title>Two new species, Stenotrophomonas aracearum and Stenotrophomonas oahuensis, isolated from Anthurium (Araceae family) in Hawaii.</title>
        <authorList>
            <person name="Chunag S.C."/>
            <person name="Dobhal S."/>
            <person name="Alvarez A."/>
            <person name="Arif M."/>
        </authorList>
    </citation>
    <scope>NUCLEOTIDE SEQUENCE [LARGE SCALE GENOMIC DNA]</scope>
    <source>
        <strain evidence="12 13">A5586</strain>
    </source>
</reference>
<evidence type="ECO:0000256" key="9">
    <source>
        <dbReference type="ARBA" id="ARBA00023136"/>
    </source>
</evidence>
<dbReference type="PROSITE" id="PS52015">
    <property type="entry name" value="TONB_CTD"/>
    <property type="match status" value="1"/>
</dbReference>